<sequence>MAKRIPVSQFNKRVEFGTIQSVYNRASGTNVPSFASQMALWAKQQRRSLNNQYKLMGTELQDSIVVIIRHNDAVNRSLLAKMNGTLYDIADISPDDSDYMSYDYLTLSEHKKV</sequence>
<dbReference type="Gene3D" id="2.40.10.270">
    <property type="entry name" value="Bacteriophage SPP1 head-tail adaptor protein"/>
    <property type="match status" value="1"/>
</dbReference>
<reference evidence="1 2" key="1">
    <citation type="submission" date="2015-11" db="EMBL/GenBank/DDBJ databases">
        <title>Draft genome sequences of new species of the genus Lactobacillus isolated from orchardgrass silage.</title>
        <authorList>
            <person name="Tohno M."/>
            <person name="Tanizawa Y."/>
            <person name="Arita M."/>
        </authorList>
    </citation>
    <scope>NUCLEOTIDE SEQUENCE [LARGE SCALE GENOMIC DNA]</scope>
    <source>
        <strain evidence="1 2">IWT25</strain>
    </source>
</reference>
<evidence type="ECO:0008006" key="3">
    <source>
        <dbReference type="Google" id="ProtNLM"/>
    </source>
</evidence>
<dbReference type="Pfam" id="PF05521">
    <property type="entry name" value="Phage_HCP"/>
    <property type="match status" value="1"/>
</dbReference>
<dbReference type="AlphaFoldDB" id="A0A1Z5IYV4"/>
<dbReference type="EMBL" id="BCMI01000031">
    <property type="protein sequence ID" value="GAX06947.1"/>
    <property type="molecule type" value="Genomic_DNA"/>
</dbReference>
<protein>
    <recommendedName>
        <fullName evidence="3">Phage head-tail joining protein</fullName>
    </recommendedName>
</protein>
<comment type="caution">
    <text evidence="1">The sequence shown here is derived from an EMBL/GenBank/DDBJ whole genome shotgun (WGS) entry which is preliminary data.</text>
</comment>
<gene>
    <name evidence="1" type="ORF">IWT25_02295</name>
</gene>
<proteinExistence type="predicted"/>
<accession>A0A1Z5IYV4</accession>
<organism evidence="1 2">
    <name type="scientific">Secundilactobacillus pentosiphilus</name>
    <dbReference type="NCBI Taxonomy" id="1714682"/>
    <lineage>
        <taxon>Bacteria</taxon>
        <taxon>Bacillati</taxon>
        <taxon>Bacillota</taxon>
        <taxon>Bacilli</taxon>
        <taxon>Lactobacillales</taxon>
        <taxon>Lactobacillaceae</taxon>
        <taxon>Secundilactobacillus</taxon>
    </lineage>
</organism>
<dbReference type="NCBIfam" id="TIGR01563">
    <property type="entry name" value="gp16_SPP1"/>
    <property type="match status" value="1"/>
</dbReference>
<dbReference type="InterPro" id="IPR038666">
    <property type="entry name" value="SSP1_head-tail_sf"/>
</dbReference>
<dbReference type="Proteomes" id="UP000198414">
    <property type="component" value="Unassembled WGS sequence"/>
</dbReference>
<name>A0A1Z5IYV4_9LACO</name>
<evidence type="ECO:0000313" key="1">
    <source>
        <dbReference type="EMBL" id="GAX06947.1"/>
    </source>
</evidence>
<dbReference type="InterPro" id="IPR008767">
    <property type="entry name" value="Phage_SPP1_head-tail_adaptor"/>
</dbReference>
<evidence type="ECO:0000313" key="2">
    <source>
        <dbReference type="Proteomes" id="UP000198414"/>
    </source>
</evidence>
<dbReference type="RefSeq" id="WP_089121859.1">
    <property type="nucleotide sequence ID" value="NZ_BCMI01000031.1"/>
</dbReference>
<dbReference type="OrthoDB" id="2319945at2"/>